<dbReference type="PANTHER" id="PTHR35519">
    <property type="entry name" value="MEMBRANE PROTEINS"/>
    <property type="match status" value="1"/>
</dbReference>
<comment type="caution">
    <text evidence="2">The sequence shown here is derived from an EMBL/GenBank/DDBJ whole genome shotgun (WGS) entry which is preliminary data.</text>
</comment>
<evidence type="ECO:0000313" key="3">
    <source>
        <dbReference type="Proteomes" id="UP001165342"/>
    </source>
</evidence>
<evidence type="ECO:0000313" key="2">
    <source>
        <dbReference type="EMBL" id="MCL6729973.1"/>
    </source>
</evidence>
<organism evidence="2 3">
    <name type="scientific">Sphingomonas hankyongi</name>
    <dbReference type="NCBI Taxonomy" id="2908209"/>
    <lineage>
        <taxon>Bacteria</taxon>
        <taxon>Pseudomonadati</taxon>
        <taxon>Pseudomonadota</taxon>
        <taxon>Alphaproteobacteria</taxon>
        <taxon>Sphingomonadales</taxon>
        <taxon>Sphingomonadaceae</taxon>
        <taxon>Sphingomonas</taxon>
    </lineage>
</organism>
<keyword evidence="3" id="KW-1185">Reference proteome</keyword>
<proteinExistence type="predicted"/>
<name>A0ABT0S2W6_9SPHN</name>
<gene>
    <name evidence="2" type="ORF">LZ538_07875</name>
</gene>
<keyword evidence="1" id="KW-0812">Transmembrane</keyword>
<feature type="transmembrane region" description="Helical" evidence="1">
    <location>
        <begin position="47"/>
        <end position="69"/>
    </location>
</feature>
<protein>
    <submittedName>
        <fullName evidence="2">DUF4112 domain-containing protein</fullName>
    </submittedName>
</protein>
<dbReference type="Pfam" id="PF13430">
    <property type="entry name" value="DUF4112"/>
    <property type="match status" value="1"/>
</dbReference>
<dbReference type="RefSeq" id="WP_249831436.1">
    <property type="nucleotide sequence ID" value="NZ_JAMGBE010000002.1"/>
</dbReference>
<accession>A0ABT0S2W6</accession>
<dbReference type="PANTHER" id="PTHR35519:SF2">
    <property type="entry name" value="PH DOMAIN PROTEIN"/>
    <property type="match status" value="1"/>
</dbReference>
<evidence type="ECO:0000256" key="1">
    <source>
        <dbReference type="SAM" id="Phobius"/>
    </source>
</evidence>
<keyword evidence="1" id="KW-1133">Transmembrane helix</keyword>
<keyword evidence="1" id="KW-0472">Membrane</keyword>
<dbReference type="EMBL" id="JAMGBE010000002">
    <property type="protein sequence ID" value="MCL6729973.1"/>
    <property type="molecule type" value="Genomic_DNA"/>
</dbReference>
<dbReference type="Proteomes" id="UP001165342">
    <property type="component" value="Unassembled WGS sequence"/>
</dbReference>
<sequence length="146" mass="16033">MDPEPRSAFPSLASDPASVRQRVEGMERILERLFVIPGTNRTVGLDVILDLVPFLGSTAGAVIGAYLAWEARNLGMSKWQLAKMGGNIGFDWLLGMIPWVGAVPDFLFRSNTRNLRIIKRHLDKHHAAGAMIEGEARPAREVTPSA</sequence>
<reference evidence="2" key="1">
    <citation type="submission" date="2022-05" db="EMBL/GenBank/DDBJ databases">
        <authorList>
            <person name="Jo J.-H."/>
            <person name="Im W.-T."/>
        </authorList>
    </citation>
    <scope>NUCLEOTIDE SEQUENCE</scope>
    <source>
        <strain evidence="2">SE220</strain>
    </source>
</reference>
<dbReference type="InterPro" id="IPR025187">
    <property type="entry name" value="DUF4112"/>
</dbReference>